<organism evidence="2 3">
    <name type="scientific">Anaerotignum lactatifermentans DSM 14214</name>
    <dbReference type="NCBI Taxonomy" id="1121323"/>
    <lineage>
        <taxon>Bacteria</taxon>
        <taxon>Bacillati</taxon>
        <taxon>Bacillota</taxon>
        <taxon>Clostridia</taxon>
        <taxon>Lachnospirales</taxon>
        <taxon>Anaerotignaceae</taxon>
        <taxon>Anaerotignum</taxon>
    </lineage>
</organism>
<dbReference type="Pfam" id="PF24718">
    <property type="entry name" value="HTH_73"/>
    <property type="match status" value="1"/>
</dbReference>
<dbReference type="InterPro" id="IPR056975">
    <property type="entry name" value="HTH_73"/>
</dbReference>
<dbReference type="Proteomes" id="UP000183975">
    <property type="component" value="Unassembled WGS sequence"/>
</dbReference>
<gene>
    <name evidence="2" type="ORF">SAMN02745138_03548</name>
</gene>
<evidence type="ECO:0000313" key="2">
    <source>
        <dbReference type="EMBL" id="SHL52816.1"/>
    </source>
</evidence>
<accession>A0A1M7BD76</accession>
<dbReference type="RefSeq" id="WP_072853955.1">
    <property type="nucleotide sequence ID" value="NZ_FRAH01000127.1"/>
</dbReference>
<reference evidence="2 3" key="1">
    <citation type="submission" date="2016-11" db="EMBL/GenBank/DDBJ databases">
        <authorList>
            <person name="Jaros S."/>
            <person name="Januszkiewicz K."/>
            <person name="Wedrychowicz H."/>
        </authorList>
    </citation>
    <scope>NUCLEOTIDE SEQUENCE [LARGE SCALE GENOMIC DNA]</scope>
    <source>
        <strain evidence="2 3">DSM 14214</strain>
    </source>
</reference>
<evidence type="ECO:0000313" key="3">
    <source>
        <dbReference type="Proteomes" id="UP000183975"/>
    </source>
</evidence>
<name>A0A1M7BD76_9FIRM</name>
<evidence type="ECO:0000259" key="1">
    <source>
        <dbReference type="Pfam" id="PF24718"/>
    </source>
</evidence>
<feature type="domain" description="HTH-like" evidence="1">
    <location>
        <begin position="3"/>
        <end position="73"/>
    </location>
</feature>
<keyword evidence="3" id="KW-1185">Reference proteome</keyword>
<protein>
    <recommendedName>
        <fullName evidence="1">HTH-like domain-containing protein</fullName>
    </recommendedName>
</protein>
<dbReference type="GeneID" id="78176670"/>
<dbReference type="OrthoDB" id="9781481at2"/>
<proteinExistence type="predicted"/>
<sequence length="78" mass="8796">MTDMELAEILRSMYENARRNEAVCQVNLFGILYAKELQSSGCTIKHIVELSGIQSGYVSEISKGIKLSRYVVPRGDRE</sequence>
<dbReference type="AlphaFoldDB" id="A0A1M7BD76"/>
<dbReference type="EMBL" id="FRAH01000127">
    <property type="protein sequence ID" value="SHL52816.1"/>
    <property type="molecule type" value="Genomic_DNA"/>
</dbReference>